<evidence type="ECO:0000313" key="1">
    <source>
        <dbReference type="EMBL" id="KAJ8631005.1"/>
    </source>
</evidence>
<name>A0ACC2LC29_PERAE</name>
<sequence>MEQPTLSTHSCEELDLDLRDEFFKSCITRESTKSRRFSASNLTSFREEARSFRHAPTISSTASSPGYTSTELIDPSTYSFTEALKALQIRAGRQSLPSIKSTSNENPLHSKWNEAERYICNPLSGQVPVECLSAKALSGRLLGRINMSTPLAFSNAPVIQTRPTITDEEELPPTELESCRRFGSRRILTRDAGTQSSPHDLSSSSNSPDSAPPIKEITVTSCGIEGETREFHDQLKTKEYEVAGKEMEMEMETEEDQEEKVEERIGMFKCKLGSCLGWGLQVKKRSTKRRGSEEPTKMVAAFGLGKVSVASGKTRREKES</sequence>
<proteinExistence type="predicted"/>
<protein>
    <submittedName>
        <fullName evidence="1">Uncharacterized protein</fullName>
    </submittedName>
</protein>
<dbReference type="EMBL" id="CM056815">
    <property type="protein sequence ID" value="KAJ8631005.1"/>
    <property type="molecule type" value="Genomic_DNA"/>
</dbReference>
<evidence type="ECO:0000313" key="2">
    <source>
        <dbReference type="Proteomes" id="UP001234297"/>
    </source>
</evidence>
<reference evidence="1 2" key="1">
    <citation type="journal article" date="2022" name="Hortic Res">
        <title>A haplotype resolved chromosomal level avocado genome allows analysis of novel avocado genes.</title>
        <authorList>
            <person name="Nath O."/>
            <person name="Fletcher S.J."/>
            <person name="Hayward A."/>
            <person name="Shaw L.M."/>
            <person name="Masouleh A.K."/>
            <person name="Furtado A."/>
            <person name="Henry R.J."/>
            <person name="Mitter N."/>
        </authorList>
    </citation>
    <scope>NUCLEOTIDE SEQUENCE [LARGE SCALE GENOMIC DNA]</scope>
    <source>
        <strain evidence="2">cv. Hass</strain>
    </source>
</reference>
<dbReference type="Proteomes" id="UP001234297">
    <property type="component" value="Chromosome 7"/>
</dbReference>
<comment type="caution">
    <text evidence="1">The sequence shown here is derived from an EMBL/GenBank/DDBJ whole genome shotgun (WGS) entry which is preliminary data.</text>
</comment>
<keyword evidence="2" id="KW-1185">Reference proteome</keyword>
<gene>
    <name evidence="1" type="ORF">MRB53_024328</name>
</gene>
<organism evidence="1 2">
    <name type="scientific">Persea americana</name>
    <name type="common">Avocado</name>
    <dbReference type="NCBI Taxonomy" id="3435"/>
    <lineage>
        <taxon>Eukaryota</taxon>
        <taxon>Viridiplantae</taxon>
        <taxon>Streptophyta</taxon>
        <taxon>Embryophyta</taxon>
        <taxon>Tracheophyta</taxon>
        <taxon>Spermatophyta</taxon>
        <taxon>Magnoliopsida</taxon>
        <taxon>Magnoliidae</taxon>
        <taxon>Laurales</taxon>
        <taxon>Lauraceae</taxon>
        <taxon>Persea</taxon>
    </lineage>
</organism>
<accession>A0ACC2LC29</accession>